<evidence type="ECO:0000313" key="1">
    <source>
        <dbReference type="EMBL" id="KKK63467.1"/>
    </source>
</evidence>
<accession>A0A0F8X313</accession>
<dbReference type="AlphaFoldDB" id="A0A0F8X313"/>
<gene>
    <name evidence="1" type="ORF">LCGC14_2994000</name>
</gene>
<feature type="non-terminal residue" evidence="1">
    <location>
        <position position="124"/>
    </location>
</feature>
<reference evidence="1" key="1">
    <citation type="journal article" date="2015" name="Nature">
        <title>Complex archaea that bridge the gap between prokaryotes and eukaryotes.</title>
        <authorList>
            <person name="Spang A."/>
            <person name="Saw J.H."/>
            <person name="Jorgensen S.L."/>
            <person name="Zaremba-Niedzwiedzka K."/>
            <person name="Martijn J."/>
            <person name="Lind A.E."/>
            <person name="van Eijk R."/>
            <person name="Schleper C."/>
            <person name="Guy L."/>
            <person name="Ettema T.J."/>
        </authorList>
    </citation>
    <scope>NUCLEOTIDE SEQUENCE</scope>
</reference>
<organism evidence="1">
    <name type="scientific">marine sediment metagenome</name>
    <dbReference type="NCBI Taxonomy" id="412755"/>
    <lineage>
        <taxon>unclassified sequences</taxon>
        <taxon>metagenomes</taxon>
        <taxon>ecological metagenomes</taxon>
    </lineage>
</organism>
<name>A0A0F8X313_9ZZZZ</name>
<dbReference type="EMBL" id="LAZR01061498">
    <property type="protein sequence ID" value="KKK63467.1"/>
    <property type="molecule type" value="Genomic_DNA"/>
</dbReference>
<sequence>MVKTKMKVETQGGINWVWFKVQNGTLVAVFRLHYGEEPLRAFNKLKKDMTEVRRINVPMATWREKCDLVASHTLQLDGYALPEVVEAFSWLNDMFKETACDFELKACKDEPLRHLQFHGVAIVR</sequence>
<proteinExistence type="predicted"/>
<protein>
    <submittedName>
        <fullName evidence="1">Uncharacterized protein</fullName>
    </submittedName>
</protein>
<comment type="caution">
    <text evidence="1">The sequence shown here is derived from an EMBL/GenBank/DDBJ whole genome shotgun (WGS) entry which is preliminary data.</text>
</comment>